<evidence type="ECO:0000313" key="3">
    <source>
        <dbReference type="EMBL" id="RBQ21907.1"/>
    </source>
</evidence>
<name>A0A366M787_9ACTN</name>
<accession>A0A366M787</accession>
<dbReference type="EMBL" id="QMEY01000001">
    <property type="protein sequence ID" value="RBQ21907.1"/>
    <property type="molecule type" value="Genomic_DNA"/>
</dbReference>
<protein>
    <recommendedName>
        <fullName evidence="2">SseB protein N-terminal domain-containing protein</fullName>
    </recommendedName>
</protein>
<evidence type="ECO:0000256" key="1">
    <source>
        <dbReference type="SAM" id="MobiDB-lite"/>
    </source>
</evidence>
<organism evidence="3 4">
    <name type="scientific">Spongiactinospora rosea</name>
    <dbReference type="NCBI Taxonomy" id="2248750"/>
    <lineage>
        <taxon>Bacteria</taxon>
        <taxon>Bacillati</taxon>
        <taxon>Actinomycetota</taxon>
        <taxon>Actinomycetes</taxon>
        <taxon>Streptosporangiales</taxon>
        <taxon>Streptosporangiaceae</taxon>
        <taxon>Spongiactinospora</taxon>
    </lineage>
</organism>
<dbReference type="OrthoDB" id="4238227at2"/>
<evidence type="ECO:0000259" key="2">
    <source>
        <dbReference type="Pfam" id="PF07179"/>
    </source>
</evidence>
<comment type="caution">
    <text evidence="3">The sequence shown here is derived from an EMBL/GenBank/DDBJ whole genome shotgun (WGS) entry which is preliminary data.</text>
</comment>
<feature type="domain" description="SseB protein N-terminal" evidence="2">
    <location>
        <begin position="6"/>
        <end position="76"/>
    </location>
</feature>
<proteinExistence type="predicted"/>
<keyword evidence="4" id="KW-1185">Reference proteome</keyword>
<sequence length="104" mass="11142">MPAQPFYVPIRAGRVAAALRLFRTAAGDRTAVAFSSPARLTKVLGHDQNWIRLSEPALRRMLDGLDIAGIVIDPAGCGRTVGSEWAPGTWDRSTMTRPPIGAAT</sequence>
<evidence type="ECO:0000313" key="4">
    <source>
        <dbReference type="Proteomes" id="UP000253303"/>
    </source>
</evidence>
<dbReference type="AlphaFoldDB" id="A0A366M787"/>
<dbReference type="Pfam" id="PF07179">
    <property type="entry name" value="SseB"/>
    <property type="match status" value="1"/>
</dbReference>
<dbReference type="InterPro" id="IPR049975">
    <property type="entry name" value="SAV_915-like_dom"/>
</dbReference>
<reference evidence="3 4" key="1">
    <citation type="submission" date="2018-06" db="EMBL/GenBank/DDBJ databases">
        <title>Sphaerisporangium craniellae sp. nov., isolated from a marine sponge in the South China Sea.</title>
        <authorList>
            <person name="Li L."/>
        </authorList>
    </citation>
    <scope>NUCLEOTIDE SEQUENCE [LARGE SCALE GENOMIC DNA]</scope>
    <source>
        <strain evidence="3 4">LHW63015</strain>
    </source>
</reference>
<dbReference type="RefSeq" id="WP_113979028.1">
    <property type="nucleotide sequence ID" value="NZ_QMEY01000001.1"/>
</dbReference>
<dbReference type="NCBIfam" id="NF042914">
    <property type="entry name" value="SAV915_dom"/>
    <property type="match status" value="1"/>
</dbReference>
<gene>
    <name evidence="3" type="ORF">DP939_04345</name>
</gene>
<dbReference type="Proteomes" id="UP000253303">
    <property type="component" value="Unassembled WGS sequence"/>
</dbReference>
<dbReference type="InterPro" id="IPR009839">
    <property type="entry name" value="SseB_N"/>
</dbReference>
<feature type="region of interest" description="Disordered" evidence="1">
    <location>
        <begin position="83"/>
        <end position="104"/>
    </location>
</feature>